<comment type="subcellular location">
    <subcellularLocation>
        <location evidence="2">Cytoplasm</location>
        <location evidence="2">Cytosol</location>
    </subcellularLocation>
    <subcellularLocation>
        <location evidence="2">Nucleus</location>
    </subcellularLocation>
</comment>
<dbReference type="EMBL" id="JACBKZ010000014">
    <property type="protein sequence ID" value="KAF5932993.1"/>
    <property type="molecule type" value="Genomic_DNA"/>
</dbReference>
<dbReference type="GO" id="GO:0009927">
    <property type="term" value="F:histidine phosphotransfer kinase activity"/>
    <property type="evidence" value="ECO:0007669"/>
    <property type="project" value="UniProtKB-UniRule"/>
</dbReference>
<dbReference type="SUPFAM" id="SSF47226">
    <property type="entry name" value="Histidine-containing phosphotransfer domain, HPT domain"/>
    <property type="match status" value="1"/>
</dbReference>
<keyword evidence="4" id="KW-1185">Reference proteome</keyword>
<reference evidence="4" key="1">
    <citation type="journal article" date="2020" name="Nat. Commun.">
        <title>Genome assembly of wild tea tree DASZ reveals pedigree and selection history of tea varieties.</title>
        <authorList>
            <person name="Zhang W."/>
            <person name="Zhang Y."/>
            <person name="Qiu H."/>
            <person name="Guo Y."/>
            <person name="Wan H."/>
            <person name="Zhang X."/>
            <person name="Scossa F."/>
            <person name="Alseekh S."/>
            <person name="Zhang Q."/>
            <person name="Wang P."/>
            <person name="Xu L."/>
            <person name="Schmidt M.H."/>
            <person name="Jia X."/>
            <person name="Li D."/>
            <person name="Zhu A."/>
            <person name="Guo F."/>
            <person name="Chen W."/>
            <person name="Ni D."/>
            <person name="Usadel B."/>
            <person name="Fernie A.R."/>
            <person name="Wen W."/>
        </authorList>
    </citation>
    <scope>NUCLEOTIDE SEQUENCE [LARGE SCALE GENOMIC DNA]</scope>
    <source>
        <strain evidence="4">cv. G240</strain>
    </source>
</reference>
<dbReference type="GO" id="GO:0005634">
    <property type="term" value="C:nucleus"/>
    <property type="evidence" value="ECO:0007669"/>
    <property type="project" value="UniProtKB-SubCell"/>
</dbReference>
<sequence>MGLAIQKELLSRFIQKMCDNGMVNDQFVKLQELKKPNTPEFVVRAVTLYCMAVKNLFFLLSNMINETEVNFYEVALQACDLYERSRIAGVPRVRVPGLNKAGAIDIGAEHVKIASIDILRSCQAFDKNGCIQALNQTKKEFSNLRRNLETLVQVYMMVKF</sequence>
<name>A0A7J7FX78_CAMSI</name>
<dbReference type="InterPro" id="IPR045871">
    <property type="entry name" value="AHP1-5/YPD1"/>
</dbReference>
<dbReference type="InterPro" id="IPR036641">
    <property type="entry name" value="HPT_dom_sf"/>
</dbReference>
<dbReference type="Gene3D" id="1.20.120.160">
    <property type="entry name" value="HPT domain"/>
    <property type="match status" value="1"/>
</dbReference>
<gene>
    <name evidence="3" type="ORF">HYC85_029164</name>
</gene>
<evidence type="ECO:0000313" key="4">
    <source>
        <dbReference type="Proteomes" id="UP000593564"/>
    </source>
</evidence>
<dbReference type="GO" id="GO:0000160">
    <property type="term" value="P:phosphorelay signal transduction system"/>
    <property type="evidence" value="ECO:0007669"/>
    <property type="project" value="UniProtKB-UniRule"/>
</dbReference>
<accession>A0A7J7FX78</accession>
<evidence type="ECO:0000256" key="2">
    <source>
        <dbReference type="RuleBase" id="RU369004"/>
    </source>
</evidence>
<evidence type="ECO:0000256" key="1">
    <source>
        <dbReference type="ARBA" id="ARBA00023012"/>
    </source>
</evidence>
<proteinExistence type="predicted"/>
<dbReference type="PANTHER" id="PTHR28242">
    <property type="entry name" value="PHOSPHORELAY INTERMEDIATE PROTEIN YPD1"/>
    <property type="match status" value="1"/>
</dbReference>
<comment type="domain">
    <text evidence="2">Histidine-containing phosphotransfer domain (HPt) contains an active histidine that mediates the phosphotransfer.</text>
</comment>
<keyword evidence="2" id="KW-0932">Cytokinin signaling pathway</keyword>
<dbReference type="GO" id="GO:0005829">
    <property type="term" value="C:cytosol"/>
    <property type="evidence" value="ECO:0007669"/>
    <property type="project" value="UniProtKB-SubCell"/>
</dbReference>
<dbReference type="GO" id="GO:0009736">
    <property type="term" value="P:cytokinin-activated signaling pathway"/>
    <property type="evidence" value="ECO:0007669"/>
    <property type="project" value="UniProtKB-KW"/>
</dbReference>
<evidence type="ECO:0000313" key="3">
    <source>
        <dbReference type="EMBL" id="KAF5932993.1"/>
    </source>
</evidence>
<dbReference type="GO" id="GO:0043424">
    <property type="term" value="F:protein histidine kinase binding"/>
    <property type="evidence" value="ECO:0007669"/>
    <property type="project" value="UniProtKB-UniRule"/>
</dbReference>
<comment type="function">
    <text evidence="2">Functions as a two-component phosphorelay mediators between cytokinin sensor histidine kinases and response regulators (B-type ARRs). Plays an important role in propagating cytokinin signal transduction.</text>
</comment>
<organism evidence="3 4">
    <name type="scientific">Camellia sinensis</name>
    <name type="common">Tea plant</name>
    <name type="synonym">Thea sinensis</name>
    <dbReference type="NCBI Taxonomy" id="4442"/>
    <lineage>
        <taxon>Eukaryota</taxon>
        <taxon>Viridiplantae</taxon>
        <taxon>Streptophyta</taxon>
        <taxon>Embryophyta</taxon>
        <taxon>Tracheophyta</taxon>
        <taxon>Spermatophyta</taxon>
        <taxon>Magnoliopsida</taxon>
        <taxon>eudicotyledons</taxon>
        <taxon>Gunneridae</taxon>
        <taxon>Pentapetalae</taxon>
        <taxon>asterids</taxon>
        <taxon>Ericales</taxon>
        <taxon>Theaceae</taxon>
        <taxon>Camellia</taxon>
    </lineage>
</organism>
<reference evidence="3 4" key="2">
    <citation type="submission" date="2020-07" db="EMBL/GenBank/DDBJ databases">
        <title>Genome assembly of wild tea tree DASZ reveals pedigree and selection history of tea varieties.</title>
        <authorList>
            <person name="Zhang W."/>
        </authorList>
    </citation>
    <scope>NUCLEOTIDE SEQUENCE [LARGE SCALE GENOMIC DNA]</scope>
    <source>
        <strain evidence="4">cv. G240</strain>
        <tissue evidence="3">Leaf</tissue>
    </source>
</reference>
<keyword evidence="1 2" id="KW-0902">Two-component regulatory system</keyword>
<dbReference type="PANTHER" id="PTHR28242:SF40">
    <property type="entry name" value="HISTIDINE-CONTAINING PHOSPHOTRANSFER PROTEIN"/>
    <property type="match status" value="1"/>
</dbReference>
<dbReference type="AlphaFoldDB" id="A0A7J7FX78"/>
<dbReference type="Proteomes" id="UP000593564">
    <property type="component" value="Unassembled WGS sequence"/>
</dbReference>
<protein>
    <recommendedName>
        <fullName evidence="2">Histidine-containing phosphotransfer protein</fullName>
    </recommendedName>
</protein>
<comment type="caution">
    <text evidence="3">The sequence shown here is derived from an EMBL/GenBank/DDBJ whole genome shotgun (WGS) entry which is preliminary data.</text>
</comment>